<evidence type="ECO:0000313" key="5">
    <source>
        <dbReference type="Proteomes" id="UP001149140"/>
    </source>
</evidence>
<evidence type="ECO:0000256" key="2">
    <source>
        <dbReference type="SAM" id="SignalP"/>
    </source>
</evidence>
<keyword evidence="2" id="KW-0732">Signal</keyword>
<dbReference type="AlphaFoldDB" id="A0A9X3MV40"/>
<comment type="caution">
    <text evidence="4">The sequence shown here is derived from an EMBL/GenBank/DDBJ whole genome shotgun (WGS) entry which is preliminary data.</text>
</comment>
<dbReference type="Pfam" id="PF04213">
    <property type="entry name" value="HtaA"/>
    <property type="match status" value="1"/>
</dbReference>
<feature type="domain" description="Htaa" evidence="3">
    <location>
        <begin position="95"/>
        <end position="188"/>
    </location>
</feature>
<organism evidence="4 5">
    <name type="scientific">Solirubrobacter ginsenosidimutans</name>
    <dbReference type="NCBI Taxonomy" id="490573"/>
    <lineage>
        <taxon>Bacteria</taxon>
        <taxon>Bacillati</taxon>
        <taxon>Actinomycetota</taxon>
        <taxon>Thermoleophilia</taxon>
        <taxon>Solirubrobacterales</taxon>
        <taxon>Solirubrobacteraceae</taxon>
        <taxon>Solirubrobacter</taxon>
    </lineage>
</organism>
<sequence>MRKLLTAALAATAAMAVAAPAAQAATLTVTGGKLEWTIPNQLSSFADPTATWLGYVTFNQVGNPGSSNGTAAATAPATLTGPDGNSAASVTPDSARGADQKYTFGYPAASGTYTENGVGSIETTGTVTFTVHGSPITVVNPLITLNGLTGTLKASGVTANQLGQTSTYDRSKTQLNLDLSAATVTLRADGSRMIDGIVPSNEPGSVLDGFGPNARRYGTMKLTLGLSYPEPGTGPAGEKGDAGEPGTAVLGSPGAAGPQGPAGPAGPRGPAGKSAKISTFTLKKAPFAGSAKRSVKLLQRKTGKVLATGTLQRRKLRLAALEGTKLKGSFVVKLAHGTRRATVTLK</sequence>
<evidence type="ECO:0000256" key="1">
    <source>
        <dbReference type="SAM" id="MobiDB-lite"/>
    </source>
</evidence>
<proteinExistence type="predicted"/>
<protein>
    <submittedName>
        <fullName evidence="4">HtaA domain-containing protein</fullName>
    </submittedName>
</protein>
<evidence type="ECO:0000259" key="3">
    <source>
        <dbReference type="Pfam" id="PF04213"/>
    </source>
</evidence>
<dbReference type="InterPro" id="IPR007331">
    <property type="entry name" value="Htaa"/>
</dbReference>
<name>A0A9X3MV40_9ACTN</name>
<feature type="region of interest" description="Disordered" evidence="1">
    <location>
        <begin position="228"/>
        <end position="274"/>
    </location>
</feature>
<reference evidence="4" key="1">
    <citation type="submission" date="2022-10" db="EMBL/GenBank/DDBJ databases">
        <title>The WGS of Solirubrobacter ginsenosidimutans DSM 21036.</title>
        <authorList>
            <person name="Jiang Z."/>
        </authorList>
    </citation>
    <scope>NUCLEOTIDE SEQUENCE</scope>
    <source>
        <strain evidence="4">DSM 21036</strain>
    </source>
</reference>
<dbReference type="RefSeq" id="WP_270042422.1">
    <property type="nucleotide sequence ID" value="NZ_JAPDOD010000023.1"/>
</dbReference>
<gene>
    <name evidence="4" type="ORF">OM076_23095</name>
</gene>
<keyword evidence="5" id="KW-1185">Reference proteome</keyword>
<feature type="region of interest" description="Disordered" evidence="1">
    <location>
        <begin position="67"/>
        <end position="96"/>
    </location>
</feature>
<feature type="compositionally biased region" description="Low complexity" evidence="1">
    <location>
        <begin position="70"/>
        <end position="80"/>
    </location>
</feature>
<evidence type="ECO:0000313" key="4">
    <source>
        <dbReference type="EMBL" id="MDA0163179.1"/>
    </source>
</evidence>
<feature type="signal peptide" evidence="2">
    <location>
        <begin position="1"/>
        <end position="24"/>
    </location>
</feature>
<dbReference type="Proteomes" id="UP001149140">
    <property type="component" value="Unassembled WGS sequence"/>
</dbReference>
<dbReference type="EMBL" id="JAPDOD010000023">
    <property type="protein sequence ID" value="MDA0163179.1"/>
    <property type="molecule type" value="Genomic_DNA"/>
</dbReference>
<feature type="chain" id="PRO_5040848859" evidence="2">
    <location>
        <begin position="25"/>
        <end position="346"/>
    </location>
</feature>
<accession>A0A9X3MV40</accession>